<dbReference type="CDD" id="cd03244">
    <property type="entry name" value="ABCC_MRP_domain2"/>
    <property type="match status" value="1"/>
</dbReference>
<comment type="similarity">
    <text evidence="2">Belongs to the ABC transporter superfamily. ABCC family. Conjugate transporter (TC 3.A.1.208) subfamily.</text>
</comment>
<dbReference type="InterPro" id="IPR036640">
    <property type="entry name" value="ABC1_TM_sf"/>
</dbReference>
<keyword evidence="12 14" id="KW-0472">Membrane</keyword>
<accession>A0A1F5LUF7</accession>
<dbReference type="Pfam" id="PF24357">
    <property type="entry name" value="TMD0_ABC"/>
    <property type="match status" value="1"/>
</dbReference>
<dbReference type="RefSeq" id="XP_022492252.1">
    <property type="nucleotide sequence ID" value="XM_022627315.1"/>
</dbReference>
<dbReference type="PANTHER" id="PTHR24223:SF443">
    <property type="entry name" value="MULTIDRUG-RESISTANCE LIKE PROTEIN 1, ISOFORM I"/>
    <property type="match status" value="1"/>
</dbReference>
<dbReference type="FunFam" id="1.20.1560.10:FF:000001">
    <property type="entry name" value="ATP-binding cassette subfamily C member 1"/>
    <property type="match status" value="1"/>
</dbReference>
<keyword evidence="4" id="KW-0597">Phosphoprotein</keyword>
<dbReference type="PROSITE" id="PS00211">
    <property type="entry name" value="ABC_TRANSPORTER_1"/>
    <property type="match status" value="2"/>
</dbReference>
<dbReference type="InterPro" id="IPR003593">
    <property type="entry name" value="AAA+_ATPase"/>
</dbReference>
<feature type="domain" description="ABC transporter" evidence="15">
    <location>
        <begin position="1610"/>
        <end position="1845"/>
    </location>
</feature>
<dbReference type="InterPro" id="IPR036770">
    <property type="entry name" value="Ankyrin_rpt-contain_sf"/>
</dbReference>
<keyword evidence="7" id="KW-0677">Repeat</keyword>
<dbReference type="CDD" id="cd03250">
    <property type="entry name" value="ABCC_MRP_domain1"/>
    <property type="match status" value="1"/>
</dbReference>
<dbReference type="FunFam" id="3.40.50.300:FF:000565">
    <property type="entry name" value="ABC bile acid transporter"/>
    <property type="match status" value="1"/>
</dbReference>
<keyword evidence="18" id="KW-1185">Reference proteome</keyword>
<evidence type="ECO:0000256" key="2">
    <source>
        <dbReference type="ARBA" id="ARBA00009726"/>
    </source>
</evidence>
<evidence type="ECO:0000256" key="6">
    <source>
        <dbReference type="ARBA" id="ARBA00022692"/>
    </source>
</evidence>
<comment type="caution">
    <text evidence="17">The sequence shown here is derived from an EMBL/GenBank/DDBJ whole genome shotgun (WGS) entry which is preliminary data.</text>
</comment>
<dbReference type="PANTHER" id="PTHR24223">
    <property type="entry name" value="ATP-BINDING CASSETTE SUB-FAMILY C"/>
    <property type="match status" value="1"/>
</dbReference>
<evidence type="ECO:0000259" key="16">
    <source>
        <dbReference type="PROSITE" id="PS50929"/>
    </source>
</evidence>
<dbReference type="SUPFAM" id="SSF52540">
    <property type="entry name" value="P-loop containing nucleoside triphosphate hydrolases"/>
    <property type="match status" value="2"/>
</dbReference>
<feature type="transmembrane region" description="Helical" evidence="14">
    <location>
        <begin position="1519"/>
        <end position="1542"/>
    </location>
</feature>
<dbReference type="SMART" id="SM00248">
    <property type="entry name" value="ANK"/>
    <property type="match status" value="5"/>
</dbReference>
<feature type="transmembrane region" description="Helical" evidence="14">
    <location>
        <begin position="477"/>
        <end position="493"/>
    </location>
</feature>
<evidence type="ECO:0000256" key="3">
    <source>
        <dbReference type="ARBA" id="ARBA00022448"/>
    </source>
</evidence>
<feature type="transmembrane region" description="Helical" evidence="14">
    <location>
        <begin position="373"/>
        <end position="397"/>
    </location>
</feature>
<evidence type="ECO:0000313" key="18">
    <source>
        <dbReference type="Proteomes" id="UP000177622"/>
    </source>
</evidence>
<dbReference type="GO" id="GO:0042592">
    <property type="term" value="P:homeostatic process"/>
    <property type="evidence" value="ECO:0007669"/>
    <property type="project" value="UniProtKB-ARBA"/>
</dbReference>
<evidence type="ECO:0000256" key="10">
    <source>
        <dbReference type="ARBA" id="ARBA00022967"/>
    </source>
</evidence>
<feature type="domain" description="ABC transporter" evidence="15">
    <location>
        <begin position="943"/>
        <end position="1168"/>
    </location>
</feature>
<evidence type="ECO:0000259" key="15">
    <source>
        <dbReference type="PROSITE" id="PS50893"/>
    </source>
</evidence>
<keyword evidence="11 14" id="KW-1133">Transmembrane helix</keyword>
<dbReference type="STRING" id="1835702.A0A1F5LUF7"/>
<dbReference type="OrthoDB" id="6500128at2759"/>
<proteinExistence type="inferred from homology"/>
<dbReference type="GO" id="GO:0000329">
    <property type="term" value="C:fungal-type vacuole membrane"/>
    <property type="evidence" value="ECO:0007669"/>
    <property type="project" value="UniProtKB-ARBA"/>
</dbReference>
<dbReference type="FunFam" id="1.20.1560.10:FF:000020">
    <property type="entry name" value="ABC metal ion transporter"/>
    <property type="match status" value="1"/>
</dbReference>
<evidence type="ECO:0000256" key="5">
    <source>
        <dbReference type="ARBA" id="ARBA00022554"/>
    </source>
</evidence>
<feature type="transmembrane region" description="Helical" evidence="14">
    <location>
        <begin position="446"/>
        <end position="465"/>
    </location>
</feature>
<dbReference type="InterPro" id="IPR027417">
    <property type="entry name" value="P-loop_NTPase"/>
</dbReference>
<dbReference type="GO" id="GO:0016887">
    <property type="term" value="F:ATP hydrolysis activity"/>
    <property type="evidence" value="ECO:0007669"/>
    <property type="project" value="InterPro"/>
</dbReference>
<dbReference type="Proteomes" id="UP000177622">
    <property type="component" value="Unassembled WGS sequence"/>
</dbReference>
<keyword evidence="8" id="KW-0547">Nucleotide-binding</keyword>
<dbReference type="Gene3D" id="3.40.50.300">
    <property type="entry name" value="P-loop containing nucleotide triphosphate hydrolases"/>
    <property type="match status" value="2"/>
</dbReference>
<evidence type="ECO:0000256" key="7">
    <source>
        <dbReference type="ARBA" id="ARBA00022737"/>
    </source>
</evidence>
<dbReference type="SUPFAM" id="SSF90123">
    <property type="entry name" value="ABC transporter transmembrane region"/>
    <property type="match status" value="2"/>
</dbReference>
<feature type="transmembrane region" description="Helical" evidence="14">
    <location>
        <begin position="880"/>
        <end position="906"/>
    </location>
</feature>
<feature type="transmembrane region" description="Helical" evidence="14">
    <location>
        <begin position="409"/>
        <end position="431"/>
    </location>
</feature>
<keyword evidence="5" id="KW-0926">Vacuole</keyword>
<sequence length="1861" mass="206570">MSSQQQTQQQMQQQIMMHARRQQMQMMAMQQRVLNGNILPRQQMQPQSQTMGSTYDDLPINSPSDVEFTNGHPTFFGQPPTFFGPFVSACRHGPLSVVQSTISQEQLTPAFLHHGLVLALSSGNIEVASYLLSNGAPIVRETPGNVLSAPPDQQIGLFELLVRHGWTPNTPSFYGAVLLPRIVTNVPLLRWFLDHGADPNLGTQRDYRDRRGGPDTDSCITLERAAARGDVEAVRMILKADARIENGLPLHYAAGACPPGGNPHATQVKPSLDFDTNRIPVMALLVEHGADVNKKEESRHMTPQYAIVHAVIAGAVERVRWLLEHGADPNVRGAYGSAIERARAIGNGDMISVIEGEGWGPISSSRFDLTPCFLDVIVAVVAVWGTLSGLGALWLLLRKRIPQPVSKNWHFYTKLAVLAALVFVTALQAAIQAETQPNAFWADFRFWSSVLTIVSLGVITSVQYFEHWRSRQPNGVVLFYWLFFIIAYAIKLRSLVAREAFVDQLPYFICINVSLGLALVESVLEYFVPKKQSAYDALGDEDECPYNYADIFSVLTFSWMTPMMKYGYKNYLTQDDLWNLRSRDTTRVTGDALKEAWEEQLQSKKPSLWMALFKAFGGPYVRGAIIKSGSDCLAFVQPQLLRLLISFVDSYRYPDPQPVIRGVAIALAMFVVSVCQTSCLHQYFQRAFDTGMRVKSALTAMIYSKSLKLSNEGRSTKTTGDIVNHMAVDQQRLSDLTQFGTQLLSAPFQIMLCMVSLYQLVGPSMFAGVGVMILMIPLNGVIARMMKKLQIVQMKNKDSRTRLMTEILNNIKSIKLYAWNTAFMNKLSHIRNDLELNTLRKIGATQSIANFTWQSTPFLVSCSTFTVFVLTSDKPLTTEIVFPALTLFNLLTFPLSILPMVITSIIESSVAVKRLMDYFTAEELQSDAVSFQDPVVHPGDESVRVRDASFTWNRYTGATVLENIDLSARKGELSCIVGRVGAGKSSLLQSLLGDLWKNQGEVVVRGRIAYVAQAPWVMNASVRENIVFGHRWDPAFYDLTVEACALIDDFKNLPDGDQTEVGERGISLSGGQKARLTLARAVYARADIYLLDDVLSAVDQHVGRHIINKVLGKTGLLSGKTRILATNAITVLKEADFIGLLRDKTIIEKGTYEQLMAMKGEISNLVRTTVVDSDDEGTASGSSGSEDLTSVESSVETAVLQNGGDSDVDNTEQPGDLIPIKAAGEARRRTSTVTLRRASTVSWQGPRRKLGDEENVLKSKQTQETSEQGKVKWSVYGQYAKDSNTVAVGFYLFAMLAAQTAQVVGNYWLKYWTEWNEAHGTNAQVGKFIGVYLALGLGSSLLVILQNLILWIFCSIEASRKLHERMAFAIFRSPMSFFETTPSGRILNRFSSDIYRVDEVLARTFNMLFANSARAVFTMIVISTTTPAFLLFVIPLSYIYLSYQKYYLRTSRELKRLDSVTRSPIFAHFQESLGGISTIRAYRQENRFALENEWRMDANLRAYFPSISANRWLAVRLEFIGSIIILASAGLAIMSVASGSLLSPGMVGLAMSYALQITQSLNWIVRQTVEVETNIVSVERVLEYANLPSEAPEVIFKRRPAIGWPAQGAVSFNDYSTRYRPGLDLVLKDINLDIKPHEKIGVVGRTGAGKSSLTLALFRIIEGVNGNISIDGLDVSTIGLFDLRGRLAIIPQDPAMFEGTLRDNLDPRHVHDDTELWSVLDHARLKDHISGMEGQLDAQIQEGGSNLSQGQRQLVSLARALLTPSNILVLDEATAAVDVETDAHLQRTLRSSIFQDRTIITIAHRINTIIDSDRIVVLDKGRVAEFDTPAELIKRGGKFYQLAKEAGLLDNDGAITSSQKA</sequence>
<feature type="compositionally biased region" description="Polar residues" evidence="13">
    <location>
        <begin position="1179"/>
        <end position="1204"/>
    </location>
</feature>
<evidence type="ECO:0000256" key="4">
    <source>
        <dbReference type="ARBA" id="ARBA00022553"/>
    </source>
</evidence>
<feature type="transmembrane region" description="Helical" evidence="14">
    <location>
        <begin position="1415"/>
        <end position="1441"/>
    </location>
</feature>
<evidence type="ECO:0000256" key="11">
    <source>
        <dbReference type="ARBA" id="ARBA00022989"/>
    </source>
</evidence>
<dbReference type="InterPro" id="IPR003439">
    <property type="entry name" value="ABC_transporter-like_ATP-bd"/>
</dbReference>
<dbReference type="InterPro" id="IPR017871">
    <property type="entry name" value="ABC_transporter-like_CS"/>
</dbReference>
<feature type="domain" description="ABC transmembrane type-1" evidence="16">
    <location>
        <begin position="1292"/>
        <end position="1573"/>
    </location>
</feature>
<dbReference type="Pfam" id="PF00664">
    <property type="entry name" value="ABC_membrane"/>
    <property type="match status" value="2"/>
</dbReference>
<evidence type="ECO:0000256" key="1">
    <source>
        <dbReference type="ARBA" id="ARBA00004128"/>
    </source>
</evidence>
<gene>
    <name evidence="17" type="ORF">PENARI_c002G02533</name>
</gene>
<dbReference type="Pfam" id="PF00005">
    <property type="entry name" value="ABC_tran"/>
    <property type="match status" value="2"/>
</dbReference>
<feature type="transmembrane region" description="Helical" evidence="14">
    <location>
        <begin position="505"/>
        <end position="528"/>
    </location>
</feature>
<dbReference type="GeneID" id="34572049"/>
<feature type="region of interest" description="Disordered" evidence="13">
    <location>
        <begin position="1173"/>
        <end position="1233"/>
    </location>
</feature>
<feature type="transmembrane region" description="Helical" evidence="14">
    <location>
        <begin position="848"/>
        <end position="868"/>
    </location>
</feature>
<name>A0A1F5LUF7_PENAI</name>
<dbReference type="Gene3D" id="1.20.1560.10">
    <property type="entry name" value="ABC transporter type 1, transmembrane domain"/>
    <property type="match status" value="2"/>
</dbReference>
<keyword evidence="10" id="KW-1278">Translocase</keyword>
<evidence type="ECO:0000256" key="14">
    <source>
        <dbReference type="SAM" id="Phobius"/>
    </source>
</evidence>
<evidence type="ECO:0000256" key="8">
    <source>
        <dbReference type="ARBA" id="ARBA00022741"/>
    </source>
</evidence>
<organism evidence="17 18">
    <name type="scientific">Penicillium arizonense</name>
    <dbReference type="NCBI Taxonomy" id="1835702"/>
    <lineage>
        <taxon>Eukaryota</taxon>
        <taxon>Fungi</taxon>
        <taxon>Dikarya</taxon>
        <taxon>Ascomycota</taxon>
        <taxon>Pezizomycotina</taxon>
        <taxon>Eurotiomycetes</taxon>
        <taxon>Eurotiomycetidae</taxon>
        <taxon>Eurotiales</taxon>
        <taxon>Aspergillaceae</taxon>
        <taxon>Penicillium</taxon>
    </lineage>
</organism>
<keyword evidence="9" id="KW-0067">ATP-binding</keyword>
<dbReference type="CDD" id="cd18595">
    <property type="entry name" value="ABC_6TM_MRP1_2_3_6_D1_like"/>
    <property type="match status" value="1"/>
</dbReference>
<protein>
    <submittedName>
        <fullName evidence="17">Uncharacterized protein</fullName>
    </submittedName>
</protein>
<evidence type="ECO:0000256" key="13">
    <source>
        <dbReference type="SAM" id="MobiDB-lite"/>
    </source>
</evidence>
<dbReference type="Gene3D" id="1.25.40.20">
    <property type="entry name" value="Ankyrin repeat-containing domain"/>
    <property type="match status" value="1"/>
</dbReference>
<comment type="subcellular location">
    <subcellularLocation>
        <location evidence="1">Vacuole membrane</location>
        <topology evidence="1">Multi-pass membrane protein</topology>
    </subcellularLocation>
</comment>
<dbReference type="SUPFAM" id="SSF48403">
    <property type="entry name" value="Ankyrin repeat"/>
    <property type="match status" value="1"/>
</dbReference>
<dbReference type="InterPro" id="IPR050173">
    <property type="entry name" value="ABC_transporter_C-like"/>
</dbReference>
<dbReference type="PROSITE" id="PS50929">
    <property type="entry name" value="ABC_TM1F"/>
    <property type="match status" value="2"/>
</dbReference>
<dbReference type="FunFam" id="3.40.50.300:FF:000450">
    <property type="entry name" value="ABC transporter C family member 2"/>
    <property type="match status" value="1"/>
</dbReference>
<feature type="transmembrane region" description="Helical" evidence="14">
    <location>
        <begin position="766"/>
        <end position="786"/>
    </location>
</feature>
<keyword evidence="6 14" id="KW-0812">Transmembrane</keyword>
<evidence type="ECO:0000313" key="17">
    <source>
        <dbReference type="EMBL" id="OGE56825.1"/>
    </source>
</evidence>
<dbReference type="InterPro" id="IPR011527">
    <property type="entry name" value="ABC1_TM_dom"/>
</dbReference>
<dbReference type="SMART" id="SM00382">
    <property type="entry name" value="AAA"/>
    <property type="match status" value="2"/>
</dbReference>
<dbReference type="GO" id="GO:0005524">
    <property type="term" value="F:ATP binding"/>
    <property type="evidence" value="ECO:0007669"/>
    <property type="project" value="UniProtKB-KW"/>
</dbReference>
<dbReference type="InterPro" id="IPR002110">
    <property type="entry name" value="Ankyrin_rpt"/>
</dbReference>
<dbReference type="PROSITE" id="PS50893">
    <property type="entry name" value="ABC_TRANSPORTER_2"/>
    <property type="match status" value="2"/>
</dbReference>
<feature type="domain" description="ABC transmembrane type-1" evidence="16">
    <location>
        <begin position="623"/>
        <end position="907"/>
    </location>
</feature>
<evidence type="ECO:0000256" key="12">
    <source>
        <dbReference type="ARBA" id="ARBA00023136"/>
    </source>
</evidence>
<dbReference type="CDD" id="cd18603">
    <property type="entry name" value="ABC_6TM_MRP1_2_3_6_D2_like"/>
    <property type="match status" value="1"/>
</dbReference>
<dbReference type="GO" id="GO:0140359">
    <property type="term" value="F:ABC-type transporter activity"/>
    <property type="evidence" value="ECO:0007669"/>
    <property type="project" value="InterPro"/>
</dbReference>
<evidence type="ECO:0000256" key="9">
    <source>
        <dbReference type="ARBA" id="ARBA00022840"/>
    </source>
</evidence>
<dbReference type="InterPro" id="IPR056227">
    <property type="entry name" value="TMD0_ABC"/>
</dbReference>
<feature type="transmembrane region" description="Helical" evidence="14">
    <location>
        <begin position="1329"/>
        <end position="1356"/>
    </location>
</feature>
<keyword evidence="3" id="KW-0813">Transport</keyword>
<reference evidence="17 18" key="1">
    <citation type="journal article" date="2016" name="Sci. Rep.">
        <title>Penicillium arizonense, a new, genome sequenced fungal species, reveals a high chemical diversity in secreted metabolites.</title>
        <authorList>
            <person name="Grijseels S."/>
            <person name="Nielsen J.C."/>
            <person name="Randelovic M."/>
            <person name="Nielsen J."/>
            <person name="Nielsen K.F."/>
            <person name="Workman M."/>
            <person name="Frisvad J.C."/>
        </authorList>
    </citation>
    <scope>NUCLEOTIDE SEQUENCE [LARGE SCALE GENOMIC DNA]</scope>
    <source>
        <strain evidence="17 18">CBS 141311</strain>
    </source>
</reference>
<dbReference type="EMBL" id="LXJU01000002">
    <property type="protein sequence ID" value="OGE56825.1"/>
    <property type="molecule type" value="Genomic_DNA"/>
</dbReference>